<comment type="caution">
    <text evidence="1">The sequence shown here is derived from an EMBL/GenBank/DDBJ whole genome shotgun (WGS) entry which is preliminary data.</text>
</comment>
<proteinExistence type="predicted"/>
<evidence type="ECO:0000313" key="1">
    <source>
        <dbReference type="EMBL" id="OMJ89629.1"/>
    </source>
</evidence>
<name>A0A1R2CKT9_9CILI</name>
<dbReference type="Proteomes" id="UP000187209">
    <property type="component" value="Unassembled WGS sequence"/>
</dbReference>
<accession>A0A1R2CKT9</accession>
<evidence type="ECO:0000313" key="2">
    <source>
        <dbReference type="Proteomes" id="UP000187209"/>
    </source>
</evidence>
<sequence length="126" mass="15056">METANYSSKRFMPTRMSPVVLRLEPKKKYISPWRFIPKSHIGQSKNIEDKTFLDLRKRQIKLELPKIVTETQEKTSCPYYDKSTRVIKDQIKQINGTSIYTLIENFSIRRKRSLSPYRMKKHSLVF</sequence>
<dbReference type="EMBL" id="MPUH01000121">
    <property type="protein sequence ID" value="OMJ89629.1"/>
    <property type="molecule type" value="Genomic_DNA"/>
</dbReference>
<dbReference type="AlphaFoldDB" id="A0A1R2CKT9"/>
<gene>
    <name evidence="1" type="ORF">SteCoe_8166</name>
</gene>
<organism evidence="1 2">
    <name type="scientific">Stentor coeruleus</name>
    <dbReference type="NCBI Taxonomy" id="5963"/>
    <lineage>
        <taxon>Eukaryota</taxon>
        <taxon>Sar</taxon>
        <taxon>Alveolata</taxon>
        <taxon>Ciliophora</taxon>
        <taxon>Postciliodesmatophora</taxon>
        <taxon>Heterotrichea</taxon>
        <taxon>Heterotrichida</taxon>
        <taxon>Stentoridae</taxon>
        <taxon>Stentor</taxon>
    </lineage>
</organism>
<protein>
    <submittedName>
        <fullName evidence="1">Uncharacterized protein</fullName>
    </submittedName>
</protein>
<keyword evidence="2" id="KW-1185">Reference proteome</keyword>
<reference evidence="1 2" key="1">
    <citation type="submission" date="2016-11" db="EMBL/GenBank/DDBJ databases">
        <title>The macronuclear genome of Stentor coeruleus: a giant cell with tiny introns.</title>
        <authorList>
            <person name="Slabodnick M."/>
            <person name="Ruby J.G."/>
            <person name="Reiff S.B."/>
            <person name="Swart E.C."/>
            <person name="Gosai S."/>
            <person name="Prabakaran S."/>
            <person name="Witkowska E."/>
            <person name="Larue G.E."/>
            <person name="Fisher S."/>
            <person name="Freeman R.M."/>
            <person name="Gunawardena J."/>
            <person name="Chu W."/>
            <person name="Stover N.A."/>
            <person name="Gregory B.D."/>
            <person name="Nowacki M."/>
            <person name="Derisi J."/>
            <person name="Roy S.W."/>
            <person name="Marshall W.F."/>
            <person name="Sood P."/>
        </authorList>
    </citation>
    <scope>NUCLEOTIDE SEQUENCE [LARGE SCALE GENOMIC DNA]</scope>
    <source>
        <strain evidence="1">WM001</strain>
    </source>
</reference>